<proteinExistence type="predicted"/>
<evidence type="ECO:0000256" key="6">
    <source>
        <dbReference type="ARBA" id="ARBA00023211"/>
    </source>
</evidence>
<dbReference type="GO" id="GO:0010945">
    <property type="term" value="F:coenzyme A diphosphatase activity"/>
    <property type="evidence" value="ECO:0007669"/>
    <property type="project" value="InterPro"/>
</dbReference>
<evidence type="ECO:0000313" key="8">
    <source>
        <dbReference type="EMBL" id="RNE49016.1"/>
    </source>
</evidence>
<sequence length="256" mass="27917">MVNFPLNDQPGSNCELRPEHAPRWLNGMIEAIPSSRTHVDVRGVDSRGLQSPRSDARRAAVLMLLAGSDHGGEGLPDDATIVLTHRSPTMRSHSGQIAFPGGRVDPIDANPVDAALREAWEEVGLDRGEVTPMAELDVVHIRPSGYPVHPVLGYWHSPSAVGVASPAETDDVFSVPLQQLIDPTNRLMVGWAGWQGPAFKVNDYLVWGFTAGLLSAMLDEAGWQQPWNRNETLSLEIALANSRNNEPQVKQVRFSG</sequence>
<dbReference type="PROSITE" id="PS51462">
    <property type="entry name" value="NUDIX"/>
    <property type="match status" value="1"/>
</dbReference>
<dbReference type="EMBL" id="PTJO01000004">
    <property type="protein sequence ID" value="RNE49016.1"/>
    <property type="molecule type" value="Genomic_DNA"/>
</dbReference>
<accession>A0A3M8K788</accession>
<dbReference type="GO" id="GO:0046872">
    <property type="term" value="F:metal ion binding"/>
    <property type="evidence" value="ECO:0007669"/>
    <property type="project" value="UniProtKB-KW"/>
</dbReference>
<dbReference type="AlphaFoldDB" id="A0A3M8K788"/>
<evidence type="ECO:0000256" key="2">
    <source>
        <dbReference type="ARBA" id="ARBA00001946"/>
    </source>
</evidence>
<dbReference type="InterPro" id="IPR045121">
    <property type="entry name" value="CoAse"/>
</dbReference>
<dbReference type="Gene3D" id="3.90.79.10">
    <property type="entry name" value="Nucleoside Triphosphate Pyrophosphohydrolase"/>
    <property type="match status" value="1"/>
</dbReference>
<evidence type="ECO:0000259" key="7">
    <source>
        <dbReference type="PROSITE" id="PS51462"/>
    </source>
</evidence>
<dbReference type="InterPro" id="IPR000086">
    <property type="entry name" value="NUDIX_hydrolase_dom"/>
</dbReference>
<dbReference type="OrthoDB" id="9802805at2"/>
<protein>
    <submittedName>
        <fullName evidence="8">CoA pyrophosphatase</fullName>
    </submittedName>
</protein>
<evidence type="ECO:0000256" key="1">
    <source>
        <dbReference type="ARBA" id="ARBA00001936"/>
    </source>
</evidence>
<dbReference type="InterPro" id="IPR015797">
    <property type="entry name" value="NUDIX_hydrolase-like_dom_sf"/>
</dbReference>
<keyword evidence="3" id="KW-0479">Metal-binding</keyword>
<dbReference type="PANTHER" id="PTHR12992">
    <property type="entry name" value="NUDIX HYDROLASE"/>
    <property type="match status" value="1"/>
</dbReference>
<dbReference type="RefSeq" id="WP_123048151.1">
    <property type="nucleotide sequence ID" value="NZ_PTJO01000004.1"/>
</dbReference>
<gene>
    <name evidence="8" type="ORF">C5L39_06960</name>
</gene>
<keyword evidence="6" id="KW-0464">Manganese</keyword>
<evidence type="ECO:0000313" key="9">
    <source>
        <dbReference type="Proteomes" id="UP000266975"/>
    </source>
</evidence>
<evidence type="ECO:0000256" key="5">
    <source>
        <dbReference type="ARBA" id="ARBA00022842"/>
    </source>
</evidence>
<dbReference type="PANTHER" id="PTHR12992:SF11">
    <property type="entry name" value="MITOCHONDRIAL COENZYME A DIPHOSPHATASE NUDT8"/>
    <property type="match status" value="1"/>
</dbReference>
<comment type="cofactor">
    <cofactor evidence="2">
        <name>Mg(2+)</name>
        <dbReference type="ChEBI" id="CHEBI:18420"/>
    </cofactor>
</comment>
<dbReference type="Pfam" id="PF00293">
    <property type="entry name" value="NUDIX"/>
    <property type="match status" value="1"/>
</dbReference>
<name>A0A3M8K788_9CORY</name>
<comment type="caution">
    <text evidence="8">The sequence shown here is derived from an EMBL/GenBank/DDBJ whole genome shotgun (WGS) entry which is preliminary data.</text>
</comment>
<keyword evidence="5" id="KW-0460">Magnesium</keyword>
<reference evidence="8 9" key="1">
    <citation type="submission" date="2018-02" db="EMBL/GenBank/DDBJ databases">
        <title>Corynebacterium alimpuense sp. nov., a marine obligate actinomycete isolated from sediments of Valparaiso bay, Chile.</title>
        <authorList>
            <person name="Claverias F."/>
            <person name="Gonzales-Siles L."/>
            <person name="Salva-Serra F."/>
            <person name="Inganaes E."/>
            <person name="Molin K."/>
            <person name="Cumsille A."/>
            <person name="Undabarrena A."/>
            <person name="Couve E."/>
            <person name="Moore E.R.B."/>
            <person name="Gomila M."/>
            <person name="Camara B."/>
        </authorList>
    </citation>
    <scope>NUCLEOTIDE SEQUENCE [LARGE SCALE GENOMIC DNA]</scope>
    <source>
        <strain evidence="8 9">CCUG 69366</strain>
    </source>
</reference>
<dbReference type="CDD" id="cd03426">
    <property type="entry name" value="NUDIX_CoAse_Nudt7"/>
    <property type="match status" value="1"/>
</dbReference>
<dbReference type="SUPFAM" id="SSF55811">
    <property type="entry name" value="Nudix"/>
    <property type="match status" value="1"/>
</dbReference>
<keyword evidence="4" id="KW-0378">Hydrolase</keyword>
<evidence type="ECO:0000256" key="3">
    <source>
        <dbReference type="ARBA" id="ARBA00022723"/>
    </source>
</evidence>
<keyword evidence="9" id="KW-1185">Reference proteome</keyword>
<comment type="cofactor">
    <cofactor evidence="1">
        <name>Mn(2+)</name>
        <dbReference type="ChEBI" id="CHEBI:29035"/>
    </cofactor>
</comment>
<dbReference type="Proteomes" id="UP000266975">
    <property type="component" value="Unassembled WGS sequence"/>
</dbReference>
<feature type="domain" description="Nudix hydrolase" evidence="7">
    <location>
        <begin position="56"/>
        <end position="201"/>
    </location>
</feature>
<evidence type="ECO:0000256" key="4">
    <source>
        <dbReference type="ARBA" id="ARBA00022801"/>
    </source>
</evidence>
<organism evidence="8 9">
    <name type="scientific">Corynebacterium alimapuense</name>
    <dbReference type="NCBI Taxonomy" id="1576874"/>
    <lineage>
        <taxon>Bacteria</taxon>
        <taxon>Bacillati</taxon>
        <taxon>Actinomycetota</taxon>
        <taxon>Actinomycetes</taxon>
        <taxon>Mycobacteriales</taxon>
        <taxon>Corynebacteriaceae</taxon>
        <taxon>Corynebacterium</taxon>
    </lineage>
</organism>